<dbReference type="PANTHER" id="PTHR10791">
    <property type="entry name" value="RAG1-ACTIVATING PROTEIN 1"/>
    <property type="match status" value="1"/>
</dbReference>
<evidence type="ECO:0000256" key="6">
    <source>
        <dbReference type="ARBA" id="ARBA00022692"/>
    </source>
</evidence>
<name>A0ABP0KI09_9DINO</name>
<dbReference type="InterPro" id="IPR009038">
    <property type="entry name" value="GOLD_dom"/>
</dbReference>
<evidence type="ECO:0000313" key="14">
    <source>
        <dbReference type="Proteomes" id="UP001642464"/>
    </source>
</evidence>
<dbReference type="InterPro" id="IPR047664">
    <property type="entry name" value="SWEET"/>
</dbReference>
<evidence type="ECO:0000256" key="7">
    <source>
        <dbReference type="ARBA" id="ARBA00022737"/>
    </source>
</evidence>
<evidence type="ECO:0000256" key="11">
    <source>
        <dbReference type="SAM" id="Phobius"/>
    </source>
</evidence>
<dbReference type="Proteomes" id="UP001642464">
    <property type="component" value="Unassembled WGS sequence"/>
</dbReference>
<dbReference type="InterPro" id="IPR004316">
    <property type="entry name" value="SWEET_rpt"/>
</dbReference>
<keyword evidence="4" id="KW-1003">Cell membrane</keyword>
<dbReference type="PROSITE" id="PS50866">
    <property type="entry name" value="GOLD"/>
    <property type="match status" value="1"/>
</dbReference>
<feature type="compositionally biased region" description="Low complexity" evidence="10">
    <location>
        <begin position="566"/>
        <end position="575"/>
    </location>
</feature>
<feature type="transmembrane region" description="Helical" evidence="11">
    <location>
        <begin position="177"/>
        <end position="199"/>
    </location>
</feature>
<evidence type="ECO:0000256" key="9">
    <source>
        <dbReference type="ARBA" id="ARBA00023136"/>
    </source>
</evidence>
<feature type="transmembrane region" description="Helical" evidence="11">
    <location>
        <begin position="55"/>
        <end position="75"/>
    </location>
</feature>
<evidence type="ECO:0000256" key="4">
    <source>
        <dbReference type="ARBA" id="ARBA00022475"/>
    </source>
</evidence>
<dbReference type="EMBL" id="CAXAMM010011558">
    <property type="protein sequence ID" value="CAK9026442.1"/>
    <property type="molecule type" value="Genomic_DNA"/>
</dbReference>
<dbReference type="InterPro" id="IPR002110">
    <property type="entry name" value="Ankyrin_rpt"/>
</dbReference>
<gene>
    <name evidence="13" type="ORF">SCF082_LOCUS17508</name>
</gene>
<dbReference type="Pfam" id="PF03083">
    <property type="entry name" value="MtN3_slv"/>
    <property type="match status" value="2"/>
</dbReference>
<evidence type="ECO:0000256" key="10">
    <source>
        <dbReference type="SAM" id="MobiDB-lite"/>
    </source>
</evidence>
<sequence length="947" mass="105570">MTCDRWTGRPYGTLGKPEDAGGQAVFASAPCALLPTSLAPASLAESDYRWVFEDLVSVDSVGIGLPGIVSLGIFLNPMFEAMPRIRKLGHVGDMPMLPYSAMASQGSVWTAYGMLLNNPAIWTPNLCATLLGVYYMWVYCTHCPDLGHVLKIHILKKLATVIFAIVAYGFLPHDLALNLLGIAGNVMTVFMFGGPLAAIRTVVAEQNTKALNLGFTCIVNLNCNLWFFYAYFMLDDPYIYLQDGLGIILTTIQLGLFARTLLLGLTQVTGVVIRQEGSERCFQQEVLENQAGKLPNNVSKPSLGFTYMQVLRIAYNMNDKEVLNKAECKILVKSPSDEVVKDHALVDSHDGVLALVPKEPGPYSICVKCAGQVQSSARTCTNTVATLSIAFEVLGASSLGLLPDPRNAAHLSHLKGTQAQVDVLLERINAISVENDYEKAFEAKFVKASEAVNMDVAAFKSEIVRSPQKVRSASDTEDYASCELKFNKHRINLISKIMTPGFAWIDIVGSKRPSTAVWVSKNRMSKRHDELLPFEGIDFESIPIVIDESIESENVSVRHARFTGTSSASRPQRPARSSRSRSHSPRAPRSTRRVLSIKIDDDLEMIVPDLSDVPHGLRVGATNRAIRQRDIRPIRSASLPALYLEPFRTAARPEHCSSCKRSFQDGDLRVDYMMEPQAYPERFTDDYFRDSLPELEFKLEEVHDLILKGADKDAPLDKELKTPLMIACQLGWFHLVKWLVEFEGVDIDGPVSRCGFRAIDYAGKEQFRWPNEEVEIADYLRSLGSNYTWWGACFAGDIPRIDEYLQNGQDINEVNPVLWNYNAVDCAIHGGCGKAAQFLVARGGIITVRNCHIPVWEDMLWSVGRGDAFMYKDVKTPKRSSQFIELRFAEVRQLHQEEQHTNSMEWPCLLGEWSHCSNHFRVLATSTKAFQAPPQEMGLEEGPVTKL</sequence>
<feature type="compositionally biased region" description="Basic residues" evidence="10">
    <location>
        <begin position="576"/>
        <end position="592"/>
    </location>
</feature>
<proteinExistence type="inferred from homology"/>
<evidence type="ECO:0000256" key="2">
    <source>
        <dbReference type="ARBA" id="ARBA00007809"/>
    </source>
</evidence>
<feature type="region of interest" description="Disordered" evidence="10">
    <location>
        <begin position="561"/>
        <end position="592"/>
    </location>
</feature>
<dbReference type="SUPFAM" id="SSF48403">
    <property type="entry name" value="Ankyrin repeat"/>
    <property type="match status" value="1"/>
</dbReference>
<evidence type="ECO:0000313" key="13">
    <source>
        <dbReference type="EMBL" id="CAK9026442.1"/>
    </source>
</evidence>
<reference evidence="13 14" key="1">
    <citation type="submission" date="2024-02" db="EMBL/GenBank/DDBJ databases">
        <authorList>
            <person name="Chen Y."/>
            <person name="Shah S."/>
            <person name="Dougan E. K."/>
            <person name="Thang M."/>
            <person name="Chan C."/>
        </authorList>
    </citation>
    <scope>NUCLEOTIDE SEQUENCE [LARGE SCALE GENOMIC DNA]</scope>
</reference>
<feature type="transmembrane region" description="Helical" evidence="11">
    <location>
        <begin position="154"/>
        <end position="171"/>
    </location>
</feature>
<dbReference type="Pfam" id="PF01105">
    <property type="entry name" value="EMP24_GP25L"/>
    <property type="match status" value="1"/>
</dbReference>
<accession>A0ABP0KI09</accession>
<comment type="similarity">
    <text evidence="2">Belongs to the SWEET sugar transporter family.</text>
</comment>
<evidence type="ECO:0000256" key="3">
    <source>
        <dbReference type="ARBA" id="ARBA00022448"/>
    </source>
</evidence>
<keyword evidence="7" id="KW-0677">Repeat</keyword>
<keyword evidence="9 11" id="KW-0472">Membrane</keyword>
<feature type="transmembrane region" description="Helical" evidence="11">
    <location>
        <begin position="121"/>
        <end position="142"/>
    </location>
</feature>
<feature type="transmembrane region" description="Helical" evidence="11">
    <location>
        <begin position="211"/>
        <end position="232"/>
    </location>
</feature>
<comment type="subcellular location">
    <subcellularLocation>
        <location evidence="1">Cell membrane</location>
        <topology evidence="1">Multi-pass membrane protein</topology>
    </subcellularLocation>
</comment>
<evidence type="ECO:0000256" key="5">
    <source>
        <dbReference type="ARBA" id="ARBA00022597"/>
    </source>
</evidence>
<comment type="caution">
    <text evidence="13">The sequence shown here is derived from an EMBL/GenBank/DDBJ whole genome shotgun (WGS) entry which is preliminary data.</text>
</comment>
<dbReference type="Pfam" id="PF13606">
    <property type="entry name" value="Ank_3"/>
    <property type="match status" value="1"/>
</dbReference>
<dbReference type="InterPro" id="IPR036770">
    <property type="entry name" value="Ankyrin_rpt-contain_sf"/>
</dbReference>
<evidence type="ECO:0000259" key="12">
    <source>
        <dbReference type="PROSITE" id="PS50866"/>
    </source>
</evidence>
<keyword evidence="14" id="KW-1185">Reference proteome</keyword>
<dbReference type="Gene3D" id="1.25.40.20">
    <property type="entry name" value="Ankyrin repeat-containing domain"/>
    <property type="match status" value="1"/>
</dbReference>
<dbReference type="PANTHER" id="PTHR10791:SF30">
    <property type="entry name" value="SUGAR TRANSPORTER SWEET1"/>
    <property type="match status" value="1"/>
</dbReference>
<organism evidence="13 14">
    <name type="scientific">Durusdinium trenchii</name>
    <dbReference type="NCBI Taxonomy" id="1381693"/>
    <lineage>
        <taxon>Eukaryota</taxon>
        <taxon>Sar</taxon>
        <taxon>Alveolata</taxon>
        <taxon>Dinophyceae</taxon>
        <taxon>Suessiales</taxon>
        <taxon>Symbiodiniaceae</taxon>
        <taxon>Durusdinium</taxon>
    </lineage>
</organism>
<keyword evidence="6 11" id="KW-0812">Transmembrane</keyword>
<protein>
    <submittedName>
        <fullName evidence="13">Sugar transporter SWEET1</fullName>
    </submittedName>
</protein>
<dbReference type="Gene3D" id="1.20.1280.290">
    <property type="match status" value="2"/>
</dbReference>
<keyword evidence="8 11" id="KW-1133">Transmembrane helix</keyword>
<keyword evidence="5 13" id="KW-0762">Sugar transport</keyword>
<feature type="domain" description="GOLD" evidence="12">
    <location>
        <begin position="279"/>
        <end position="395"/>
    </location>
</feature>
<evidence type="ECO:0000256" key="8">
    <source>
        <dbReference type="ARBA" id="ARBA00022989"/>
    </source>
</evidence>
<evidence type="ECO:0000256" key="1">
    <source>
        <dbReference type="ARBA" id="ARBA00004651"/>
    </source>
</evidence>
<keyword evidence="3" id="KW-0813">Transport</keyword>